<reference evidence="2" key="1">
    <citation type="journal article" date="2016" name="Nat. Biotechnol.">
        <title>Sequencing wild and cultivated cassava and related species reveals extensive interspecific hybridization and genetic diversity.</title>
        <authorList>
            <person name="Bredeson J.V."/>
            <person name="Lyons J.B."/>
            <person name="Prochnik S.E."/>
            <person name="Wu G.A."/>
            <person name="Ha C.M."/>
            <person name="Edsinger-Gonzales E."/>
            <person name="Grimwood J."/>
            <person name="Schmutz J."/>
            <person name="Rabbi I.Y."/>
            <person name="Egesi C."/>
            <person name="Nauluvula P."/>
            <person name="Lebot V."/>
            <person name="Ndunguru J."/>
            <person name="Mkamilo G."/>
            <person name="Bart R.S."/>
            <person name="Setter T.L."/>
            <person name="Gleadow R.M."/>
            <person name="Kulakow P."/>
            <person name="Ferguson M.E."/>
            <person name="Rounsley S."/>
            <person name="Rokhsar D.S."/>
        </authorList>
    </citation>
    <scope>NUCLEOTIDE SEQUENCE [LARGE SCALE GENOMIC DNA]</scope>
    <source>
        <strain evidence="2">cv. AM560-2</strain>
    </source>
</reference>
<comment type="caution">
    <text evidence="1">The sequence shown here is derived from an EMBL/GenBank/DDBJ whole genome shotgun (WGS) entry which is preliminary data.</text>
</comment>
<organism evidence="1 2">
    <name type="scientific">Manihot esculenta</name>
    <name type="common">Cassava</name>
    <name type="synonym">Jatropha manihot</name>
    <dbReference type="NCBI Taxonomy" id="3983"/>
    <lineage>
        <taxon>Eukaryota</taxon>
        <taxon>Viridiplantae</taxon>
        <taxon>Streptophyta</taxon>
        <taxon>Embryophyta</taxon>
        <taxon>Tracheophyta</taxon>
        <taxon>Spermatophyta</taxon>
        <taxon>Magnoliopsida</taxon>
        <taxon>eudicotyledons</taxon>
        <taxon>Gunneridae</taxon>
        <taxon>Pentapetalae</taxon>
        <taxon>rosids</taxon>
        <taxon>fabids</taxon>
        <taxon>Malpighiales</taxon>
        <taxon>Euphorbiaceae</taxon>
        <taxon>Crotonoideae</taxon>
        <taxon>Manihoteae</taxon>
        <taxon>Manihot</taxon>
    </lineage>
</organism>
<proteinExistence type="predicted"/>
<protein>
    <submittedName>
        <fullName evidence="1">Uncharacterized protein</fullName>
    </submittedName>
</protein>
<evidence type="ECO:0000313" key="2">
    <source>
        <dbReference type="Proteomes" id="UP000091857"/>
    </source>
</evidence>
<sequence>MREALFRCVLLFLCSVIQLTSATVVLKPFLFSFPDLPAKFAVRVNRSGICGALHVANPLDACSSLLNRFGFNETEQVRIALIIRGECPFENKIRNAQNAGFHAAIVYDDRDKRNLVYMMMNPDGIKVHAVFVSKPAGEILKEHARGEESECCIYLSHSHTAWTVLAISLLSLLVILTFLIIAFVVPRHWIHWQRTHFRSKSVDVRVLEGLPCFTFYSTHLNCNQNRETCAICLEDYKDGEILKVLPCQHEFHSSCVDSWLTKWGTFCPVCKFDMKTKFVYSEVSTQNLLPIWDGLLNCIFSVSISCAIIVFLLCSVGLCHMGLSLGLISCGLFLLLLINYSSEAEVVTVDVKAAKGFLESGYIYLDVRTAVEFKKGHVHAEKVFNIPFMFKSPEGWVKNPKFLKEISAVCKEDDHLVVGCQSGGRSLHATADLLAAGFKDVSNMGGGYLAWMQNEFPLKVEEEEERTEL</sequence>
<dbReference type="Proteomes" id="UP000091857">
    <property type="component" value="Chromosome 2"/>
</dbReference>
<name>A0ACB7I506_MANES</name>
<evidence type="ECO:0000313" key="1">
    <source>
        <dbReference type="EMBL" id="KAG8660028.1"/>
    </source>
</evidence>
<gene>
    <name evidence="1" type="ORF">MANES_02G106700v8</name>
</gene>
<dbReference type="EMBL" id="CM004388">
    <property type="protein sequence ID" value="KAG8660028.1"/>
    <property type="molecule type" value="Genomic_DNA"/>
</dbReference>
<keyword evidence="2" id="KW-1185">Reference proteome</keyword>
<accession>A0ACB7I506</accession>